<feature type="transmembrane region" description="Helical" evidence="9">
    <location>
        <begin position="72"/>
        <end position="92"/>
    </location>
</feature>
<evidence type="ECO:0000256" key="7">
    <source>
        <dbReference type="ARBA" id="ARBA00023010"/>
    </source>
</evidence>
<gene>
    <name evidence="9 11" type="primary">secY</name>
    <name evidence="11" type="ORF">H9980_02015</name>
</gene>
<dbReference type="HAMAP" id="MF_01465">
    <property type="entry name" value="SecY"/>
    <property type="match status" value="1"/>
</dbReference>
<organism evidence="11 12">
    <name type="scientific">Candidatus Erysipelatoclostridium merdavium</name>
    <dbReference type="NCBI Taxonomy" id="2838566"/>
    <lineage>
        <taxon>Bacteria</taxon>
        <taxon>Bacillati</taxon>
        <taxon>Bacillota</taxon>
        <taxon>Erysipelotrichia</taxon>
        <taxon>Erysipelotrichales</taxon>
        <taxon>Erysipelotrichales incertae sedis</taxon>
    </lineage>
</organism>
<sequence>MNLHILQKKKVKKFFEFIKKDTTKKVLYTLAMLFIFRLGNNITVSSVDSTFIEAIGGFEILSLLTGADFTSFSIFALGLSPFITGSIVYELLSNDVIPVFSRWKKENDTNKKVIASNSIGLAIGIIQALSITAMFDNQHGILRAGNIYSYIYTTGVLVAGSCFLLWITKMIDIKGIGNGSSLIIAAGILYNLPGIILDAFDVTVTYSNWTTFIMFGLLMLLYLAIIGYIVFIEKSERHIPIVFSNYSTYVSGKKKDYLPMKVNVSGVIPVIFASSVLSVPSTICNIGGWNPEWINRFSLNNIFGITIYGLLIIFFTFYYSHTLIVPKDISRNFQKSGCSIVSVRLGKDTISYLNRILNRICVFGSVSLLIIALVPVVTPLVWDVAAQTNLTIGGTSLIIVSSTMITIYQKLKSESTRAKYVKQTSIWKDR</sequence>
<dbReference type="GO" id="GO:0043952">
    <property type="term" value="P:protein transport by the Sec complex"/>
    <property type="evidence" value="ECO:0007669"/>
    <property type="project" value="UniProtKB-UniRule"/>
</dbReference>
<evidence type="ECO:0000256" key="9">
    <source>
        <dbReference type="HAMAP-Rule" id="MF_01465"/>
    </source>
</evidence>
<dbReference type="Gene3D" id="1.10.3370.10">
    <property type="entry name" value="SecY subunit domain"/>
    <property type="match status" value="1"/>
</dbReference>
<evidence type="ECO:0000256" key="3">
    <source>
        <dbReference type="ARBA" id="ARBA00022448"/>
    </source>
</evidence>
<keyword evidence="5 9" id="KW-0653">Protein transport</keyword>
<dbReference type="Pfam" id="PF00344">
    <property type="entry name" value="SecY"/>
    <property type="match status" value="1"/>
</dbReference>
<dbReference type="GO" id="GO:0006605">
    <property type="term" value="P:protein targeting"/>
    <property type="evidence" value="ECO:0007669"/>
    <property type="project" value="UniProtKB-UniRule"/>
</dbReference>
<dbReference type="PIRSF" id="PIRSF004557">
    <property type="entry name" value="SecY"/>
    <property type="match status" value="1"/>
</dbReference>
<keyword evidence="7 9" id="KW-0811">Translocation</keyword>
<keyword evidence="3 9" id="KW-0813">Transport</keyword>
<evidence type="ECO:0000256" key="2">
    <source>
        <dbReference type="ARBA" id="ARBA00005751"/>
    </source>
</evidence>
<keyword evidence="6 9" id="KW-1133">Transmembrane helix</keyword>
<feature type="transmembrane region" description="Helical" evidence="9">
    <location>
        <begin position="262"/>
        <end position="283"/>
    </location>
</feature>
<proteinExistence type="inferred from homology"/>
<comment type="function">
    <text evidence="9">The central subunit of the protein translocation channel SecYEG. Consists of two halves formed by TMs 1-5 and 6-10. These two domains form a lateral gate at the front which open onto the bilayer between TMs 2 and 7, and are clamped together by SecE at the back. The channel is closed by both a pore ring composed of hydrophobic SecY resides and a short helix (helix 2A) on the extracellular side of the membrane which forms a plug. The plug probably moves laterally to allow the channel to open. The ring and the pore may move independently.</text>
</comment>
<dbReference type="PANTHER" id="PTHR10906">
    <property type="entry name" value="SECY/SEC61-ALPHA FAMILY MEMBER"/>
    <property type="match status" value="1"/>
</dbReference>
<dbReference type="EMBL" id="DXET01000051">
    <property type="protein sequence ID" value="HIX80730.1"/>
    <property type="molecule type" value="Genomic_DNA"/>
</dbReference>
<dbReference type="GO" id="GO:0065002">
    <property type="term" value="P:intracellular protein transmembrane transport"/>
    <property type="evidence" value="ECO:0007669"/>
    <property type="project" value="UniProtKB-UniRule"/>
</dbReference>
<feature type="transmembrane region" description="Helical" evidence="9">
    <location>
        <begin position="179"/>
        <end position="197"/>
    </location>
</feature>
<evidence type="ECO:0000256" key="4">
    <source>
        <dbReference type="ARBA" id="ARBA00022692"/>
    </source>
</evidence>
<dbReference type="InterPro" id="IPR002208">
    <property type="entry name" value="SecY/SEC61-alpha"/>
</dbReference>
<name>A0A9D1XK74_9FIRM</name>
<dbReference type="Proteomes" id="UP000886724">
    <property type="component" value="Unassembled WGS sequence"/>
</dbReference>
<dbReference type="InterPro" id="IPR026593">
    <property type="entry name" value="SecY"/>
</dbReference>
<dbReference type="SUPFAM" id="SSF103491">
    <property type="entry name" value="Preprotein translocase SecY subunit"/>
    <property type="match status" value="1"/>
</dbReference>
<feature type="transmembrane region" description="Helical" evidence="9">
    <location>
        <begin position="303"/>
        <end position="325"/>
    </location>
</feature>
<keyword evidence="4 9" id="KW-0812">Transmembrane</keyword>
<comment type="subunit">
    <text evidence="9">Component of the Sec protein translocase complex. Heterotrimer consisting of SecY, SecE and SecG subunits. The heterotrimers can form oligomers, although 1 heterotrimer is thought to be able to translocate proteins. Interacts with the ribosome. Interacts with SecDF, and other proteins may be involved. Interacts with SecA.</text>
</comment>
<evidence type="ECO:0000256" key="6">
    <source>
        <dbReference type="ARBA" id="ARBA00022989"/>
    </source>
</evidence>
<feature type="transmembrane region" description="Helical" evidence="9">
    <location>
        <begin position="360"/>
        <end position="382"/>
    </location>
</feature>
<evidence type="ECO:0000256" key="10">
    <source>
        <dbReference type="RuleBase" id="RU004349"/>
    </source>
</evidence>
<evidence type="ECO:0000256" key="5">
    <source>
        <dbReference type="ARBA" id="ARBA00022927"/>
    </source>
</evidence>
<comment type="caution">
    <text evidence="11">The sequence shown here is derived from an EMBL/GenBank/DDBJ whole genome shotgun (WGS) entry which is preliminary data.</text>
</comment>
<evidence type="ECO:0000313" key="12">
    <source>
        <dbReference type="Proteomes" id="UP000886724"/>
    </source>
</evidence>
<dbReference type="InterPro" id="IPR023201">
    <property type="entry name" value="SecY_dom_sf"/>
</dbReference>
<protein>
    <recommendedName>
        <fullName evidence="9">Protein translocase subunit SecY</fullName>
    </recommendedName>
</protein>
<keyword evidence="8 9" id="KW-0472">Membrane</keyword>
<dbReference type="NCBIfam" id="TIGR00967">
    <property type="entry name" value="3a0501s007"/>
    <property type="match status" value="1"/>
</dbReference>
<comment type="similarity">
    <text evidence="2 9 10">Belongs to the SecY/SEC61-alpha family.</text>
</comment>
<evidence type="ECO:0000313" key="11">
    <source>
        <dbReference type="EMBL" id="HIX80730.1"/>
    </source>
</evidence>
<feature type="transmembrane region" description="Helical" evidence="9">
    <location>
        <begin position="209"/>
        <end position="231"/>
    </location>
</feature>
<feature type="transmembrane region" description="Helical" evidence="9">
    <location>
        <begin position="26"/>
        <end position="44"/>
    </location>
</feature>
<evidence type="ECO:0000256" key="1">
    <source>
        <dbReference type="ARBA" id="ARBA00004141"/>
    </source>
</evidence>
<reference evidence="11" key="2">
    <citation type="submission" date="2021-04" db="EMBL/GenBank/DDBJ databases">
        <authorList>
            <person name="Gilroy R."/>
        </authorList>
    </citation>
    <scope>NUCLEOTIDE SEQUENCE</scope>
    <source>
        <strain evidence="11">ChiGjej1B1-14440</strain>
    </source>
</reference>
<keyword evidence="9" id="KW-1003">Cell membrane</keyword>
<dbReference type="PRINTS" id="PR00303">
    <property type="entry name" value="SECYTRNLCASE"/>
</dbReference>
<evidence type="ECO:0000256" key="8">
    <source>
        <dbReference type="ARBA" id="ARBA00023136"/>
    </source>
</evidence>
<comment type="subcellular location">
    <subcellularLocation>
        <location evidence="9">Cell membrane</location>
        <topology evidence="9">Multi-pass membrane protein</topology>
    </subcellularLocation>
    <subcellularLocation>
        <location evidence="1">Membrane</location>
        <topology evidence="1">Multi-pass membrane protein</topology>
    </subcellularLocation>
</comment>
<feature type="transmembrane region" description="Helical" evidence="9">
    <location>
        <begin position="113"/>
        <end position="135"/>
    </location>
</feature>
<reference evidence="11" key="1">
    <citation type="journal article" date="2021" name="PeerJ">
        <title>Extensive microbial diversity within the chicken gut microbiome revealed by metagenomics and culture.</title>
        <authorList>
            <person name="Gilroy R."/>
            <person name="Ravi A."/>
            <person name="Getino M."/>
            <person name="Pursley I."/>
            <person name="Horton D.L."/>
            <person name="Alikhan N.F."/>
            <person name="Baker D."/>
            <person name="Gharbi K."/>
            <person name="Hall N."/>
            <person name="Watson M."/>
            <person name="Adriaenssens E.M."/>
            <person name="Foster-Nyarko E."/>
            <person name="Jarju S."/>
            <person name="Secka A."/>
            <person name="Antonio M."/>
            <person name="Oren A."/>
            <person name="Chaudhuri R.R."/>
            <person name="La Ragione R."/>
            <person name="Hildebrand F."/>
            <person name="Pallen M.J."/>
        </authorList>
    </citation>
    <scope>NUCLEOTIDE SEQUENCE</scope>
    <source>
        <strain evidence="11">ChiGjej1B1-14440</strain>
    </source>
</reference>
<dbReference type="GO" id="GO:0005886">
    <property type="term" value="C:plasma membrane"/>
    <property type="evidence" value="ECO:0007669"/>
    <property type="project" value="UniProtKB-SubCell"/>
</dbReference>
<feature type="transmembrane region" description="Helical" evidence="9">
    <location>
        <begin position="147"/>
        <end position="167"/>
    </location>
</feature>
<accession>A0A9D1XK74</accession>
<feature type="transmembrane region" description="Helical" evidence="9">
    <location>
        <begin position="388"/>
        <end position="408"/>
    </location>
</feature>
<dbReference type="AlphaFoldDB" id="A0A9D1XK74"/>